<dbReference type="InterPro" id="IPR011006">
    <property type="entry name" value="CheY-like_superfamily"/>
</dbReference>
<dbReference type="CDD" id="cd00156">
    <property type="entry name" value="REC"/>
    <property type="match status" value="1"/>
</dbReference>
<dbReference type="RefSeq" id="WP_232423758.1">
    <property type="nucleotide sequence ID" value="NZ_AEMG01000002.1"/>
</dbReference>
<dbReference type="PANTHER" id="PTHR44591">
    <property type="entry name" value="STRESS RESPONSE REGULATOR PROTEIN 1"/>
    <property type="match status" value="1"/>
</dbReference>
<evidence type="ECO:0000313" key="4">
    <source>
        <dbReference type="EMBL" id="SHK64758.1"/>
    </source>
</evidence>
<dbReference type="GO" id="GO:0000160">
    <property type="term" value="P:phosphorelay signal transduction system"/>
    <property type="evidence" value="ECO:0007669"/>
    <property type="project" value="InterPro"/>
</dbReference>
<protein>
    <submittedName>
        <fullName evidence="4">HalX domain-containing protein</fullName>
    </submittedName>
</protein>
<dbReference type="Proteomes" id="UP000184203">
    <property type="component" value="Unassembled WGS sequence"/>
</dbReference>
<keyword evidence="5" id="KW-1185">Reference proteome</keyword>
<dbReference type="InterPro" id="IPR013971">
    <property type="entry name" value="HalX_domain"/>
</dbReference>
<dbReference type="PROSITE" id="PS50110">
    <property type="entry name" value="RESPONSE_REGULATORY"/>
    <property type="match status" value="1"/>
</dbReference>
<dbReference type="InterPro" id="IPR001789">
    <property type="entry name" value="Sig_transdc_resp-reg_receiver"/>
</dbReference>
<dbReference type="Pfam" id="PF00072">
    <property type="entry name" value="Response_reg"/>
    <property type="match status" value="1"/>
</dbReference>
<dbReference type="PANTHER" id="PTHR44591:SF3">
    <property type="entry name" value="RESPONSE REGULATORY DOMAIN-CONTAINING PROTEIN"/>
    <property type="match status" value="1"/>
</dbReference>
<proteinExistence type="predicted"/>
<dbReference type="SUPFAM" id="SSF52172">
    <property type="entry name" value="CheY-like"/>
    <property type="match status" value="1"/>
</dbReference>
<sequence>MTRDDSERTTVLIVDDEPDLAATFAAWLDHEYDVQEANDVDSARAYLDTADVILLDRKMPGTSGDELLDEIDERGIDVQVGMLTAVDPDVSVIDMPFDDYATKPIGREGLRSLVGSLERRLAYGEQLQELYAVATKRATLLDTLDEAELSKSSKFAELTARFEKLREQTDESLQSFRSDYEAALKAATGEQHD</sequence>
<keyword evidence="1 2" id="KW-0597">Phosphoprotein</keyword>
<dbReference type="Pfam" id="PF08663">
    <property type="entry name" value="HalX"/>
    <property type="match status" value="1"/>
</dbReference>
<dbReference type="AlphaFoldDB" id="A0A1M6U6Q6"/>
<evidence type="ECO:0000313" key="5">
    <source>
        <dbReference type="Proteomes" id="UP000184203"/>
    </source>
</evidence>
<feature type="modified residue" description="4-aspartylphosphate" evidence="2">
    <location>
        <position position="56"/>
    </location>
</feature>
<evidence type="ECO:0000256" key="1">
    <source>
        <dbReference type="ARBA" id="ARBA00022553"/>
    </source>
</evidence>
<name>A0A1M6U6Q6_HALPU</name>
<evidence type="ECO:0000256" key="2">
    <source>
        <dbReference type="PROSITE-ProRule" id="PRU00169"/>
    </source>
</evidence>
<gene>
    <name evidence="4" type="ORF">SAMN05444342_1965</name>
</gene>
<feature type="domain" description="Response regulatory" evidence="3">
    <location>
        <begin position="10"/>
        <end position="118"/>
    </location>
</feature>
<evidence type="ECO:0000259" key="3">
    <source>
        <dbReference type="PROSITE" id="PS50110"/>
    </source>
</evidence>
<organism evidence="4 5">
    <name type="scientific">Haladaptatus paucihalophilus DX253</name>
    <dbReference type="NCBI Taxonomy" id="797209"/>
    <lineage>
        <taxon>Archaea</taxon>
        <taxon>Methanobacteriati</taxon>
        <taxon>Methanobacteriota</taxon>
        <taxon>Stenosarchaea group</taxon>
        <taxon>Halobacteria</taxon>
        <taxon>Halobacteriales</taxon>
        <taxon>Haladaptataceae</taxon>
        <taxon>Haladaptatus</taxon>
    </lineage>
</organism>
<reference evidence="5" key="1">
    <citation type="submission" date="2016-11" db="EMBL/GenBank/DDBJ databases">
        <authorList>
            <person name="Varghese N."/>
            <person name="Submissions S."/>
        </authorList>
    </citation>
    <scope>NUCLEOTIDE SEQUENCE [LARGE SCALE GENOMIC DNA]</scope>
    <source>
        <strain evidence="5">DX253</strain>
    </source>
</reference>
<accession>A0A1M6U6Q6</accession>
<dbReference type="InterPro" id="IPR050595">
    <property type="entry name" value="Bact_response_regulator"/>
</dbReference>
<dbReference type="EMBL" id="FRAN01000002">
    <property type="protein sequence ID" value="SHK64758.1"/>
    <property type="molecule type" value="Genomic_DNA"/>
</dbReference>
<dbReference type="SMART" id="SM00448">
    <property type="entry name" value="REC"/>
    <property type="match status" value="1"/>
</dbReference>
<dbReference type="Gene3D" id="3.40.50.2300">
    <property type="match status" value="1"/>
</dbReference>